<dbReference type="EMBL" id="GL636489">
    <property type="protein sequence ID" value="EFW19826.1"/>
    <property type="molecule type" value="Genomic_DNA"/>
</dbReference>
<keyword evidence="2" id="KW-1185">Reference proteome</keyword>
<accession>E9D0H2</accession>
<reference evidence="2" key="1">
    <citation type="journal article" date="2010" name="Genome Res.">
        <title>Population genomic sequencing of Coccidioides fungi reveals recent hybridization and transposon control.</title>
        <authorList>
            <person name="Neafsey D.E."/>
            <person name="Barker B.M."/>
            <person name="Sharpton T.J."/>
            <person name="Stajich J.E."/>
            <person name="Park D.J."/>
            <person name="Whiston E."/>
            <person name="Hung C.-Y."/>
            <person name="McMahan C."/>
            <person name="White J."/>
            <person name="Sykes S."/>
            <person name="Heiman D."/>
            <person name="Young S."/>
            <person name="Zeng Q."/>
            <person name="Abouelleil A."/>
            <person name="Aftuck L."/>
            <person name="Bessette D."/>
            <person name="Brown A."/>
            <person name="FitzGerald M."/>
            <person name="Lui A."/>
            <person name="Macdonald J.P."/>
            <person name="Priest M."/>
            <person name="Orbach M.J."/>
            <person name="Galgiani J.N."/>
            <person name="Kirkland T.N."/>
            <person name="Cole G.T."/>
            <person name="Birren B.W."/>
            <person name="Henn M.R."/>
            <person name="Taylor J.W."/>
            <person name="Rounsley S.D."/>
        </authorList>
    </citation>
    <scope>NUCLEOTIDE SEQUENCE [LARGE SCALE GENOMIC DNA]</scope>
    <source>
        <strain evidence="2">RMSCC 757 / Silveira</strain>
    </source>
</reference>
<dbReference type="Proteomes" id="UP000002497">
    <property type="component" value="Unassembled WGS sequence"/>
</dbReference>
<reference evidence="2" key="2">
    <citation type="submission" date="2010-03" db="EMBL/GenBank/DDBJ databases">
        <title>The genome sequence of Coccidioides posadasii strain Silveira.</title>
        <authorList>
            <consortium name="The Broad Institute Genome Sequencing Center for Infectious Disease"/>
            <person name="Neafsey D."/>
            <person name="Orbach M."/>
            <person name="Henn M.R."/>
            <person name="Cole G.T."/>
            <person name="Galgiani J."/>
            <person name="Gardner M.J."/>
            <person name="Kirkland T.N."/>
            <person name="Taylor J.W."/>
            <person name="Young S.K."/>
            <person name="Zeng Q."/>
            <person name="Koehrsen M."/>
            <person name="Alvarado L."/>
            <person name="Berlin A."/>
            <person name="Borenstein D."/>
            <person name="Chapman S.B."/>
            <person name="Chen Z."/>
            <person name="Engels R."/>
            <person name="Freedman E."/>
            <person name="Gellesch M."/>
            <person name="Goldberg J."/>
            <person name="Griggs A."/>
            <person name="Gujja S."/>
            <person name="Heilman E."/>
            <person name="Heiman D."/>
            <person name="Howarth C."/>
            <person name="Jen D."/>
            <person name="Larson L."/>
            <person name="Mehta T."/>
            <person name="Neiman D."/>
            <person name="Park D."/>
            <person name="Pearson M."/>
            <person name="Richards J."/>
            <person name="Roberts A."/>
            <person name="Saif S."/>
            <person name="Shea T."/>
            <person name="Shenoy N."/>
            <person name="Sisk P."/>
            <person name="Stolte C."/>
            <person name="Sykes S."/>
            <person name="Walk T."/>
            <person name="White J."/>
            <person name="Yandava C."/>
            <person name="Haas B."/>
            <person name="Nusbaum C."/>
            <person name="Birren B."/>
        </authorList>
    </citation>
    <scope>NUCLEOTIDE SEQUENCE [LARGE SCALE GENOMIC DNA]</scope>
    <source>
        <strain evidence="2">RMSCC 757 / Silveira</strain>
    </source>
</reference>
<dbReference type="VEuPathDB" id="FungiDB:CPSG_03001"/>
<evidence type="ECO:0000313" key="1">
    <source>
        <dbReference type="EMBL" id="EFW19826.1"/>
    </source>
</evidence>
<evidence type="ECO:0000313" key="2">
    <source>
        <dbReference type="Proteomes" id="UP000002497"/>
    </source>
</evidence>
<organism evidence="2">
    <name type="scientific">Coccidioides posadasii (strain RMSCC 757 / Silveira)</name>
    <name type="common">Valley fever fungus</name>
    <dbReference type="NCBI Taxonomy" id="443226"/>
    <lineage>
        <taxon>Eukaryota</taxon>
        <taxon>Fungi</taxon>
        <taxon>Dikarya</taxon>
        <taxon>Ascomycota</taxon>
        <taxon>Pezizomycotina</taxon>
        <taxon>Eurotiomycetes</taxon>
        <taxon>Eurotiomycetidae</taxon>
        <taxon>Onygenales</taxon>
        <taxon>Onygenaceae</taxon>
        <taxon>Coccidioides</taxon>
    </lineage>
</organism>
<protein>
    <submittedName>
        <fullName evidence="1">Uncharacterized protein</fullName>
    </submittedName>
</protein>
<gene>
    <name evidence="1" type="ORF">CPSG_03001</name>
</gene>
<dbReference type="AlphaFoldDB" id="E9D0H2"/>
<proteinExistence type="predicted"/>
<name>E9D0H2_COCPS</name>
<dbReference type="HOGENOM" id="CLU_2605872_0_0_1"/>
<sequence length="79" mass="9560">MIVKMRSKQYSMREKICVAWEHHQALEGHQKDIFKAEEVDHKTHHDVLKRIQAKHKWQNSSEEDHKMIKDKVIEELMAK</sequence>